<keyword evidence="2" id="KW-1185">Reference proteome</keyword>
<name>A0A1G7SXX4_9EURY</name>
<dbReference type="AlphaFoldDB" id="A0A1G7SXX4"/>
<reference evidence="2" key="1">
    <citation type="submission" date="2016-10" db="EMBL/GenBank/DDBJ databases">
        <authorList>
            <person name="Varghese N."/>
            <person name="Submissions S."/>
        </authorList>
    </citation>
    <scope>NUCLEOTIDE SEQUENCE [LARGE SCALE GENOMIC DNA]</scope>
    <source>
        <strain evidence="2">IBRC-M 10760</strain>
    </source>
</reference>
<evidence type="ECO:0000313" key="1">
    <source>
        <dbReference type="EMBL" id="SDG27831.1"/>
    </source>
</evidence>
<dbReference type="EMBL" id="FNBK01000021">
    <property type="protein sequence ID" value="SDG27831.1"/>
    <property type="molecule type" value="Genomic_DNA"/>
</dbReference>
<dbReference type="Proteomes" id="UP000199076">
    <property type="component" value="Unassembled WGS sequence"/>
</dbReference>
<gene>
    <name evidence="1" type="ORF">SAMN05216218_12112</name>
</gene>
<sequence length="141" mass="15154">MDTYQQRSDDLSAEPPIQCEACRTALFVGGQTRDALSFLLVDELTVPLVGCDEHVEQFAATCGLTTRGSADLLQHRPAGGIQCPSCRLAVRNPTQPMIPVADGAVVVPACPEHQADTVDRFQIGLQTRHQLTTTLNASRPG</sequence>
<dbReference type="RefSeq" id="WP_092695213.1">
    <property type="nucleotide sequence ID" value="NZ_FNBK01000021.1"/>
</dbReference>
<evidence type="ECO:0000313" key="2">
    <source>
        <dbReference type="Proteomes" id="UP000199076"/>
    </source>
</evidence>
<protein>
    <submittedName>
        <fullName evidence="1">Uncharacterized protein</fullName>
    </submittedName>
</protein>
<organism evidence="1 2">
    <name type="scientific">Halorientalis regularis</name>
    <dbReference type="NCBI Taxonomy" id="660518"/>
    <lineage>
        <taxon>Archaea</taxon>
        <taxon>Methanobacteriati</taxon>
        <taxon>Methanobacteriota</taxon>
        <taxon>Stenosarchaea group</taxon>
        <taxon>Halobacteria</taxon>
        <taxon>Halobacteriales</taxon>
        <taxon>Haloarculaceae</taxon>
        <taxon>Halorientalis</taxon>
    </lineage>
</organism>
<dbReference type="OrthoDB" id="334312at2157"/>
<proteinExistence type="predicted"/>
<accession>A0A1G7SXX4</accession>